<keyword evidence="6 11" id="KW-0472">Membrane</keyword>
<dbReference type="SMART" id="SM00079">
    <property type="entry name" value="PBPe"/>
    <property type="match status" value="1"/>
</dbReference>
<accession>A0A5N6M2A3</accession>
<evidence type="ECO:0000313" key="13">
    <source>
        <dbReference type="EMBL" id="KAD3068039.1"/>
    </source>
</evidence>
<dbReference type="EMBL" id="SZYD01000017">
    <property type="protein sequence ID" value="KAD3068039.1"/>
    <property type="molecule type" value="Genomic_DNA"/>
</dbReference>
<evidence type="ECO:0000259" key="12">
    <source>
        <dbReference type="SMART" id="SM00079"/>
    </source>
</evidence>
<dbReference type="Proteomes" id="UP000326396">
    <property type="component" value="Linkage Group LG7"/>
</dbReference>
<proteinExistence type="predicted"/>
<feature type="transmembrane region" description="Helical" evidence="11">
    <location>
        <begin position="226"/>
        <end position="252"/>
    </location>
</feature>
<reference evidence="13 14" key="1">
    <citation type="submission" date="2019-05" db="EMBL/GenBank/DDBJ databases">
        <title>Mikania micrantha, genome provides insights into the molecular mechanism of rapid growth.</title>
        <authorList>
            <person name="Liu B."/>
        </authorList>
    </citation>
    <scope>NUCLEOTIDE SEQUENCE [LARGE SCALE GENOMIC DNA]</scope>
    <source>
        <strain evidence="13">NLD-2019</strain>
        <tissue evidence="13">Leaf</tissue>
    </source>
</reference>
<keyword evidence="5" id="KW-0406">Ion transport</keyword>
<protein>
    <recommendedName>
        <fullName evidence="12">Ionotropic glutamate receptor C-terminal domain-containing protein</fullName>
    </recommendedName>
</protein>
<feature type="transmembrane region" description="Helical" evidence="11">
    <location>
        <begin position="400"/>
        <end position="419"/>
    </location>
</feature>
<keyword evidence="9" id="KW-1071">Ligand-gated ion channel</keyword>
<evidence type="ECO:0000313" key="14">
    <source>
        <dbReference type="Proteomes" id="UP000326396"/>
    </source>
</evidence>
<organism evidence="13 14">
    <name type="scientific">Mikania micrantha</name>
    <name type="common">bitter vine</name>
    <dbReference type="NCBI Taxonomy" id="192012"/>
    <lineage>
        <taxon>Eukaryota</taxon>
        <taxon>Viridiplantae</taxon>
        <taxon>Streptophyta</taxon>
        <taxon>Embryophyta</taxon>
        <taxon>Tracheophyta</taxon>
        <taxon>Spermatophyta</taxon>
        <taxon>Magnoliopsida</taxon>
        <taxon>eudicotyledons</taxon>
        <taxon>Gunneridae</taxon>
        <taxon>Pentapetalae</taxon>
        <taxon>asterids</taxon>
        <taxon>campanulids</taxon>
        <taxon>Asterales</taxon>
        <taxon>Asteraceae</taxon>
        <taxon>Asteroideae</taxon>
        <taxon>Heliantheae alliance</taxon>
        <taxon>Eupatorieae</taxon>
        <taxon>Mikania</taxon>
    </lineage>
</organism>
<dbReference type="InterPro" id="IPR015683">
    <property type="entry name" value="Ionotropic_Glu_rcpt"/>
</dbReference>
<keyword evidence="8" id="KW-0325">Glycoprotein</keyword>
<evidence type="ECO:0000256" key="3">
    <source>
        <dbReference type="ARBA" id="ARBA00022692"/>
    </source>
</evidence>
<keyword evidence="2" id="KW-0813">Transport</keyword>
<feature type="transmembrane region" description="Helical" evidence="11">
    <location>
        <begin position="163"/>
        <end position="183"/>
    </location>
</feature>
<name>A0A5N6M2A3_9ASTR</name>
<evidence type="ECO:0000256" key="2">
    <source>
        <dbReference type="ARBA" id="ARBA00022448"/>
    </source>
</evidence>
<dbReference type="SUPFAM" id="SSF53850">
    <property type="entry name" value="Periplasmic binding protein-like II"/>
    <property type="match status" value="1"/>
</dbReference>
<evidence type="ECO:0000256" key="9">
    <source>
        <dbReference type="ARBA" id="ARBA00023286"/>
    </source>
</evidence>
<evidence type="ECO:0000256" key="8">
    <source>
        <dbReference type="ARBA" id="ARBA00023180"/>
    </source>
</evidence>
<dbReference type="AlphaFoldDB" id="A0A5N6M2A3"/>
<keyword evidence="14" id="KW-1185">Reference proteome</keyword>
<dbReference type="GO" id="GO:0016020">
    <property type="term" value="C:membrane"/>
    <property type="evidence" value="ECO:0007669"/>
    <property type="project" value="UniProtKB-SubCell"/>
</dbReference>
<feature type="transmembrane region" description="Helical" evidence="11">
    <location>
        <begin position="195"/>
        <end position="214"/>
    </location>
</feature>
<evidence type="ECO:0000256" key="4">
    <source>
        <dbReference type="ARBA" id="ARBA00022989"/>
    </source>
</evidence>
<keyword evidence="4 11" id="KW-1133">Transmembrane helix</keyword>
<keyword evidence="10" id="KW-0407">Ion channel</keyword>
<dbReference type="Gene3D" id="3.40.190.10">
    <property type="entry name" value="Periplasmic binding protein-like II"/>
    <property type="match status" value="1"/>
</dbReference>
<sequence>MLLTSRPSTLILTALFNNFCERPVHFKRTLWKNDSDKQLHESISTFNVCVPKNTAFHEFVDVNEHDELKGGFSITIFCLVLQELPFKIQPLFKPVDEQGNYTHIIMKLGQDCDAVVGDTTITSNRTKYAEFTIPYMSSEIYMLVPAERKWNQTMLTLLKPFTLRLWLLILTVWMLTGATIGYLEYRSENPDFYHAPLHKSLFMIIWFPLSKFFFQEGEIRNRCSKFVFVVWLVTIFIVMQIFTACLSSWLTINQLQPKVLPKEHQVVGYQNGSFIVDFVNDHAQRSGITTNPIALSSLDDYKNVLDNGTVDAIYDELPYIEIFLAKYGDAYMKVGPIATEPGLGFAFTRGFTLLQDFSQAVIKVIEYPDMTSMTETYLGIQTRLGTLSVDVSFPQSLSPMSFSLLFAFASLSIVAAILVSEITRMCTRNNSNKSSEMMSIISGNGTTHAEC</sequence>
<gene>
    <name evidence="13" type="ORF">E3N88_35919</name>
</gene>
<evidence type="ECO:0000256" key="10">
    <source>
        <dbReference type="ARBA" id="ARBA00023303"/>
    </source>
</evidence>
<dbReference type="PANTHER" id="PTHR18966">
    <property type="entry name" value="IONOTROPIC GLUTAMATE RECEPTOR"/>
    <property type="match status" value="1"/>
</dbReference>
<keyword evidence="3 11" id="KW-0812">Transmembrane</keyword>
<dbReference type="Gene3D" id="1.10.287.70">
    <property type="match status" value="1"/>
</dbReference>
<dbReference type="Pfam" id="PF00060">
    <property type="entry name" value="Lig_chan"/>
    <property type="match status" value="1"/>
</dbReference>
<dbReference type="InterPro" id="IPR001320">
    <property type="entry name" value="Iontro_rcpt_C"/>
</dbReference>
<dbReference type="GO" id="GO:0015276">
    <property type="term" value="F:ligand-gated monoatomic ion channel activity"/>
    <property type="evidence" value="ECO:0007669"/>
    <property type="project" value="InterPro"/>
</dbReference>
<comment type="subcellular location">
    <subcellularLocation>
        <location evidence="1">Membrane</location>
        <topology evidence="1">Multi-pass membrane protein</topology>
    </subcellularLocation>
</comment>
<comment type="caution">
    <text evidence="13">The sequence shown here is derived from an EMBL/GenBank/DDBJ whole genome shotgun (WGS) entry which is preliminary data.</text>
</comment>
<feature type="domain" description="Ionotropic glutamate receptor C-terminal" evidence="12">
    <location>
        <begin position="45"/>
        <end position="380"/>
    </location>
</feature>
<evidence type="ECO:0000256" key="5">
    <source>
        <dbReference type="ARBA" id="ARBA00023065"/>
    </source>
</evidence>
<evidence type="ECO:0000256" key="7">
    <source>
        <dbReference type="ARBA" id="ARBA00023170"/>
    </source>
</evidence>
<evidence type="ECO:0000256" key="6">
    <source>
        <dbReference type="ARBA" id="ARBA00023136"/>
    </source>
</evidence>
<evidence type="ECO:0000256" key="11">
    <source>
        <dbReference type="SAM" id="Phobius"/>
    </source>
</evidence>
<evidence type="ECO:0000256" key="1">
    <source>
        <dbReference type="ARBA" id="ARBA00004141"/>
    </source>
</evidence>
<dbReference type="OrthoDB" id="1750394at2759"/>
<keyword evidence="7" id="KW-0675">Receptor</keyword>